<proteinExistence type="predicted"/>
<dbReference type="Proteomes" id="UP000008037">
    <property type="component" value="Chromosome"/>
</dbReference>
<sequence>MIGKIIKENHDRLPEYKRKDVKAVENGSGERPIKDTYYRTFIYLVKLMREYNYDERLVYRNFPFKTKDVVFSTSFYVSNKCLLQL</sequence>
<dbReference type="HOGENOM" id="CLU_2505055_0_0_2"/>
<dbReference type="AlphaFoldDB" id="K0ILJ4"/>
<dbReference type="BioCyc" id="CNIT1237085:G1324-165-MONOMER"/>
<keyword evidence="2" id="KW-1185">Reference proteome</keyword>
<dbReference type="EMBL" id="CP002408">
    <property type="protein sequence ID" value="AFU57114.1"/>
    <property type="molecule type" value="Genomic_DNA"/>
</dbReference>
<dbReference type="KEGG" id="nga:Ngar_c01650"/>
<organism evidence="1 2">
    <name type="scientific">Nitrososphaera gargensis (strain Ga9.2)</name>
    <dbReference type="NCBI Taxonomy" id="1237085"/>
    <lineage>
        <taxon>Archaea</taxon>
        <taxon>Nitrososphaerota</taxon>
        <taxon>Nitrososphaeria</taxon>
        <taxon>Nitrososphaerales</taxon>
        <taxon>Nitrososphaeraceae</taxon>
        <taxon>Nitrososphaera</taxon>
    </lineage>
</organism>
<keyword evidence="1" id="KW-0378">Hydrolase</keyword>
<protein>
    <submittedName>
        <fullName evidence="1">Putative glycoside hydrolase family 37</fullName>
    </submittedName>
</protein>
<dbReference type="GO" id="GO:0016787">
    <property type="term" value="F:hydrolase activity"/>
    <property type="evidence" value="ECO:0007669"/>
    <property type="project" value="UniProtKB-KW"/>
</dbReference>
<gene>
    <name evidence="1" type="ordered locus">Ngar_c01650</name>
</gene>
<dbReference type="GeneID" id="13796341"/>
<dbReference type="RefSeq" id="WP_015017687.1">
    <property type="nucleotide sequence ID" value="NC_018719.1"/>
</dbReference>
<dbReference type="InParanoid" id="K0ILJ4"/>
<reference evidence="1 2" key="1">
    <citation type="journal article" date="2012" name="Environ. Microbiol.">
        <title>The genome of the ammonia-oxidizing Candidatus Nitrososphaera gargensis: insights into metabolic versatility and environmental adaptations.</title>
        <authorList>
            <person name="Spang A."/>
            <person name="Poehlein A."/>
            <person name="Offre P."/>
            <person name="Zumbragel S."/>
            <person name="Haider S."/>
            <person name="Rychlik N."/>
            <person name="Nowka B."/>
            <person name="Schmeisser C."/>
            <person name="Lebedeva E.V."/>
            <person name="Rattei T."/>
            <person name="Bohm C."/>
            <person name="Schmid M."/>
            <person name="Galushko A."/>
            <person name="Hatzenpichler R."/>
            <person name="Weinmaier T."/>
            <person name="Daniel R."/>
            <person name="Schleper C."/>
            <person name="Spieck E."/>
            <person name="Streit W."/>
            <person name="Wagner M."/>
        </authorList>
    </citation>
    <scope>NUCLEOTIDE SEQUENCE [LARGE SCALE GENOMIC DNA]</scope>
    <source>
        <strain evidence="2">Ga9.2</strain>
    </source>
</reference>
<name>K0ILJ4_NITGG</name>
<evidence type="ECO:0000313" key="2">
    <source>
        <dbReference type="Proteomes" id="UP000008037"/>
    </source>
</evidence>
<evidence type="ECO:0000313" key="1">
    <source>
        <dbReference type="EMBL" id="AFU57114.1"/>
    </source>
</evidence>
<dbReference type="OrthoDB" id="8679at2157"/>
<accession>K0ILJ4</accession>